<sequence>MSTHSNNCPSLHQVYQDLMVNMLPEDFKAFMCMLRSSQVCFLNQLLLTDSCQLQPQDCNTTVAGSEHDTVTHAEEEEEGTDSIFAETEDLQDWSDSIVLETASLPLATTSVLHCACCNSKEFSSAYPAIINCFGALFAEDNTVTPIWLRACYHSSYDMNQLIGEVYLYLHVTFSYTSGFSSQHVYTITWHNQYVQEVACIWALE</sequence>
<evidence type="ECO:0000313" key="2">
    <source>
        <dbReference type="Proteomes" id="UP001165960"/>
    </source>
</evidence>
<protein>
    <submittedName>
        <fullName evidence="1">Uncharacterized protein</fullName>
    </submittedName>
</protein>
<dbReference type="Proteomes" id="UP001165960">
    <property type="component" value="Unassembled WGS sequence"/>
</dbReference>
<name>A0ACC2TMU9_9FUNG</name>
<gene>
    <name evidence="1" type="ORF">DSO57_1033406</name>
</gene>
<accession>A0ACC2TMU9</accession>
<keyword evidence="2" id="KW-1185">Reference proteome</keyword>
<dbReference type="EMBL" id="QTSX02002392">
    <property type="protein sequence ID" value="KAJ9075701.1"/>
    <property type="molecule type" value="Genomic_DNA"/>
</dbReference>
<evidence type="ECO:0000313" key="1">
    <source>
        <dbReference type="EMBL" id="KAJ9075701.1"/>
    </source>
</evidence>
<comment type="caution">
    <text evidence="1">The sequence shown here is derived from an EMBL/GenBank/DDBJ whole genome shotgun (WGS) entry which is preliminary data.</text>
</comment>
<organism evidence="1 2">
    <name type="scientific">Entomophthora muscae</name>
    <dbReference type="NCBI Taxonomy" id="34485"/>
    <lineage>
        <taxon>Eukaryota</taxon>
        <taxon>Fungi</taxon>
        <taxon>Fungi incertae sedis</taxon>
        <taxon>Zoopagomycota</taxon>
        <taxon>Entomophthoromycotina</taxon>
        <taxon>Entomophthoromycetes</taxon>
        <taxon>Entomophthorales</taxon>
        <taxon>Entomophthoraceae</taxon>
        <taxon>Entomophthora</taxon>
    </lineage>
</organism>
<reference evidence="1" key="1">
    <citation type="submission" date="2022-04" db="EMBL/GenBank/DDBJ databases">
        <title>Genome of the entomopathogenic fungus Entomophthora muscae.</title>
        <authorList>
            <person name="Elya C."/>
            <person name="Lovett B.R."/>
            <person name="Lee E."/>
            <person name="Macias A.M."/>
            <person name="Hajek A.E."/>
            <person name="De Bivort B.L."/>
            <person name="Kasson M.T."/>
            <person name="De Fine Licht H.H."/>
            <person name="Stajich J.E."/>
        </authorList>
    </citation>
    <scope>NUCLEOTIDE SEQUENCE</scope>
    <source>
        <strain evidence="1">Berkeley</strain>
    </source>
</reference>
<proteinExistence type="predicted"/>